<evidence type="ECO:0000256" key="1">
    <source>
        <dbReference type="ARBA" id="ARBA00022737"/>
    </source>
</evidence>
<keyword evidence="3" id="KW-0732">Signal</keyword>
<dbReference type="PANTHER" id="PTHR46708:SF2">
    <property type="entry name" value="FIBRONECTIN TYPE-III DOMAIN-CONTAINING PROTEIN"/>
    <property type="match status" value="1"/>
</dbReference>
<dbReference type="EMBL" id="RRCN01000002">
    <property type="protein sequence ID" value="RRJ54973.1"/>
    <property type="molecule type" value="Genomic_DNA"/>
</dbReference>
<evidence type="ECO:0000259" key="4">
    <source>
        <dbReference type="PROSITE" id="PS50853"/>
    </source>
</evidence>
<dbReference type="CDD" id="cd00063">
    <property type="entry name" value="FN3"/>
    <property type="match status" value="10"/>
</dbReference>
<feature type="domain" description="Fibronectin type-III" evidence="4">
    <location>
        <begin position="1244"/>
        <end position="1327"/>
    </location>
</feature>
<dbReference type="InterPro" id="IPR058094">
    <property type="entry name" value="Ig-like_OmpL47-like"/>
</dbReference>
<comment type="caution">
    <text evidence="6">The sequence shown here is derived from an EMBL/GenBank/DDBJ whole genome shotgun (WGS) entry which is preliminary data.</text>
</comment>
<dbReference type="PROSITE" id="PS50853">
    <property type="entry name" value="FN3"/>
    <property type="match status" value="7"/>
</dbReference>
<reference evidence="6 7" key="1">
    <citation type="submission" date="2018-11" db="EMBL/GenBank/DDBJ databases">
        <title>Genome sequencing of Paenibacillus sp. KCOM 3021 (= ChDC PVNT-B20).</title>
        <authorList>
            <person name="Kook J.-K."/>
            <person name="Park S.-N."/>
            <person name="Lim Y.K."/>
        </authorList>
    </citation>
    <scope>NUCLEOTIDE SEQUENCE [LARGE SCALE GENOMIC DNA]</scope>
    <source>
        <strain evidence="6 7">KCOM 3021</strain>
    </source>
</reference>
<feature type="signal peptide" evidence="3">
    <location>
        <begin position="1"/>
        <end position="27"/>
    </location>
</feature>
<feature type="domain" description="Fibronectin type-III" evidence="4">
    <location>
        <begin position="1653"/>
        <end position="1737"/>
    </location>
</feature>
<name>A0A3P3TEY1_9BACL</name>
<dbReference type="InterPro" id="IPR036116">
    <property type="entry name" value="FN3_sf"/>
</dbReference>
<organism evidence="6 7">
    <name type="scientific">Paenibacillus oralis</name>
    <dbReference type="NCBI Taxonomy" id="2490856"/>
    <lineage>
        <taxon>Bacteria</taxon>
        <taxon>Bacillati</taxon>
        <taxon>Bacillota</taxon>
        <taxon>Bacilli</taxon>
        <taxon>Bacillales</taxon>
        <taxon>Paenibacillaceae</taxon>
        <taxon>Paenibacillus</taxon>
    </lineage>
</organism>
<dbReference type="PROSITE" id="PS51272">
    <property type="entry name" value="SLH"/>
    <property type="match status" value="3"/>
</dbReference>
<feature type="domain" description="Fibronectin type-III" evidence="4">
    <location>
        <begin position="1073"/>
        <end position="1162"/>
    </location>
</feature>
<accession>A0A3P3TEY1</accession>
<feature type="compositionally biased region" description="Gly residues" evidence="2">
    <location>
        <begin position="2246"/>
        <end position="2255"/>
    </location>
</feature>
<evidence type="ECO:0000313" key="6">
    <source>
        <dbReference type="EMBL" id="RRJ54973.1"/>
    </source>
</evidence>
<dbReference type="Pfam" id="PF00041">
    <property type="entry name" value="fn3"/>
    <property type="match status" value="3"/>
</dbReference>
<dbReference type="InterPro" id="IPR050991">
    <property type="entry name" value="ECM_Regulatory_Proteins"/>
</dbReference>
<protein>
    <submittedName>
        <fullName evidence="6">S-layer protein</fullName>
    </submittedName>
</protein>
<evidence type="ECO:0000256" key="3">
    <source>
        <dbReference type="SAM" id="SignalP"/>
    </source>
</evidence>
<feature type="domain" description="SLH" evidence="5">
    <location>
        <begin position="2408"/>
        <end position="2470"/>
    </location>
</feature>
<feature type="domain" description="Fibronectin type-III" evidence="4">
    <location>
        <begin position="984"/>
        <end position="1072"/>
    </location>
</feature>
<evidence type="ECO:0000313" key="7">
    <source>
        <dbReference type="Proteomes" id="UP000267017"/>
    </source>
</evidence>
<dbReference type="Pfam" id="PF00395">
    <property type="entry name" value="SLH"/>
    <property type="match status" value="3"/>
</dbReference>
<keyword evidence="1" id="KW-0677">Repeat</keyword>
<dbReference type="Gene3D" id="2.60.40.10">
    <property type="entry name" value="Immunoglobulins"/>
    <property type="match status" value="15"/>
</dbReference>
<dbReference type="RefSeq" id="WP_128636066.1">
    <property type="nucleotide sequence ID" value="NZ_RRCN01000002.1"/>
</dbReference>
<keyword evidence="7" id="KW-1185">Reference proteome</keyword>
<dbReference type="InterPro" id="IPR001119">
    <property type="entry name" value="SLH_dom"/>
</dbReference>
<feature type="domain" description="Fibronectin type-III" evidence="4">
    <location>
        <begin position="368"/>
        <end position="455"/>
    </location>
</feature>
<proteinExistence type="predicted"/>
<dbReference type="Pfam" id="PF17957">
    <property type="entry name" value="Big_7"/>
    <property type="match status" value="1"/>
</dbReference>
<feature type="domain" description="SLH" evidence="5">
    <location>
        <begin position="2284"/>
        <end position="2343"/>
    </location>
</feature>
<feature type="domain" description="SLH" evidence="5">
    <location>
        <begin position="2344"/>
        <end position="2407"/>
    </location>
</feature>
<feature type="chain" id="PRO_5018281587" evidence="3">
    <location>
        <begin position="28"/>
        <end position="2470"/>
    </location>
</feature>
<evidence type="ECO:0000259" key="5">
    <source>
        <dbReference type="PROSITE" id="PS51272"/>
    </source>
</evidence>
<dbReference type="OrthoDB" id="2486450at2"/>
<feature type="domain" description="Fibronectin type-III" evidence="4">
    <location>
        <begin position="1990"/>
        <end position="2074"/>
    </location>
</feature>
<sequence length="2470" mass="265403">MGKVLLAVALLSPPLASTGLLMPSAYAAAVDNITVVSDTATLKAVQSSVVKVEMTDKGRYRIILLPNTNVFYGSGEGNVSTILDYNGTTINFNSLPLNYFRINNNVIEMSRQKDSLEFILRVSIVNATSLGAYMKVELEAVNRSGGNQNLGGTFYWDTKVNDNDGSPFEVIPNGWRNYSGGVQVTAFYANTYNVVDADRIWMGQYSNPDNASLSGGSSPSYYTVGQKISASDTAAQFWWNQQTVSNGASRKFSTIVGIGPQNTPPSFTLSSPASGQTFYKGQSLQITGTTKDSDVGDVLTVKWSIDGGPENILNTLTADGSNQQFTMNYTLPTNMSDGAHTLQVWVMDDKGGVSSVSNVNFTVKSFVIPGQPVFNATQPNGFDISWDKKENDASVTYELLNSTTNQTINTGTANSTTVTGLTPNTSYSFVVRAKNSSGEYTSYSPVSNLFTLANAPASASITQSGNSPHATWSANGNPTGTTYKYELRDQGGAVVKSGTTTSTSTSIPLDGVPDGRYNLFVCAINGNGISTTYASAGQVLKDTTAPTAPGVSIAPSTWTNSSATVTITHGTDNLSGVQKSQYKIGSAGTWVDYTTPFTISTEGLQDVYARTFDNFGNISSVASSTALIDKTAPMQPSISLNPLGWTSSSVTVTITPGSDTLSGVLKTQYKIGPGGSWADYTAPITISAEGLSDVYARTIDYASNVSSEATVTAKIDKTAPSAPAITLSDSNWSNKDVTFTISSGADNGSGVAKNQYKIGAGAWVDYTGIVTISTEGQTDIYARTVDNVGNISTQTVARALIDKTPPSDPQVLLSESTWTQKPVTFSIGGSSDVNPITYEYKINGGDYKVGTSGTISENGVTTITVRASDSVGNISNEISKKIYVDAVDPFISIGPNTQDWTDKDVKVTINYSDEHSGVDPNKRFYKVTSSPNLPTSWETATSNNQEVMIQSEGVWYVHAKVEDLAGNTFQTTSSEIRLQRMPQIPVNLRVTQVTEKTAQLTFDLPAGVLSDGYQYEVKNSTTGKSWLLDHPSNTITDLSLEGDHAYEYQVRAINHVGSSPFGNSVSALTLPKPPDNLVVQSVGTDYSRATVSFDPVDSASYYRIVAKDKNDNIVYNETVTDTVYQPVDGLDAGTMYTISVSGINASGEGTSRNAGYLSLPAAPGNFNSIQIEETAIKLGWESVTSATYFSLNRNGRPVYEGPELQFSDSGLDSGTIYNYSLRAFNEAGEGEKSVLDGLITLPGHIQNLHTSDYTTNSLLLTWDEVRGATRYVIMVNGKLYKTVPAGQPSLMISDLASGTEYTFSVYAVNESGQGVEAYTSGTTIPDQVSAINATDIQETAGRITWEPVLGANRYRITVGDKMFEVAGNFYDIRGLTGSQKYHYSVEAGNESGYGKATEGDFLTLPYSPNNIEVTATTESSIGLKWAPVETASSYIVTMDGKVVGTPASAEITIEGLTDGSNHVFTIQAVNLSGESQKSIFGWMTKPIAPTVVWTNPNTYSTDVMWEPVNGAEEYIVERAETVIYRGKDTRFTLTGLSDGQEYDYTIRAVNANMVSSSKTSFGFKTLPRKPVIVTATEVQTATLTLDLSNTQMNGIDRYVIGRNGDVIATIPSSQKSYKDEGLDAGTAYTYSIQGQNKSGSGDAFSFKATTQTDPVNLKTVKVEPGTNQLYISWGKVKGAASYQIRNTVTGEVYTTSTTDVSVPNLNSGTNYSFEIAAVNINGVVSKSVAFTGLTKPAEPATASIGRVSDSSITIDLTQTSVQGADEFIIERGGKEIGRVSAGIDSYEEKGLEAGQVYTYVIKAGNKSGMSDHGFSLTAKTVPASIDKLAEATAVTENSATVSWDKVKGADGYRVFIGTRLITTTAETTATIDNLVSAKAYDNISIVAFNDAGDAMPIRVKEFETLPVIKGLDVISKPGTTKAKLSWTLPSKNEIFVLVYKGKEIYRGKEREFMAAGFTPGEIEEVYFYTENSRGDTSEAAVHSFLMVPAAPTDVKYQSAPYSVTIDLSGSEVKGAIGYVIERDGKKIAQTSVTSAVYVDTNLYPGQTYHYLIKSVNDSGISEEGHAVDVTTLPSGMKGVPTVGNTTTDEVNLTWEPVEGATGYKLYYDESLITETDKPSVNISGLESAHQYSHYRVIPYNQAGVGKGADVPVFVTLPDPNFTVNATGKSNTEVDFTWTLPSNNEIFVLSFGGLVIYRGKDQSFSWKDLKSGTAYQVEAWTENELGDRSDAKQITARTLGFLSPPSGGKGGGGGGTPSTSTPINFEKDVPPDLNDTPPYPVAPVVKQVKFVDIDNTFNKDQIEYLAQQGVIEGVTETRFEPGLAITRAEFTTLIIRLMGFKPVDYQNTFKDVKAEDWFAQFIAVGVANNVVSGMGAGVFVPNDHITREQASVILANVLKSMNASALSNGQEFVDQENISKWAEEKVKYLSQMEMVTGYEDRSFRPLNKLTRAEAAALIYRLIDVVNNKLKN</sequence>
<dbReference type="Proteomes" id="UP000267017">
    <property type="component" value="Unassembled WGS sequence"/>
</dbReference>
<dbReference type="PANTHER" id="PTHR46708">
    <property type="entry name" value="TENASCIN"/>
    <property type="match status" value="1"/>
</dbReference>
<feature type="region of interest" description="Disordered" evidence="2">
    <location>
        <begin position="2241"/>
        <end position="2263"/>
    </location>
</feature>
<dbReference type="InterPro" id="IPR013783">
    <property type="entry name" value="Ig-like_fold"/>
</dbReference>
<feature type="domain" description="Fibronectin type-III" evidence="4">
    <location>
        <begin position="1407"/>
        <end position="1490"/>
    </location>
</feature>
<dbReference type="SMART" id="SM00060">
    <property type="entry name" value="FN3"/>
    <property type="match status" value="17"/>
</dbReference>
<evidence type="ECO:0000256" key="2">
    <source>
        <dbReference type="SAM" id="MobiDB-lite"/>
    </source>
</evidence>
<gene>
    <name evidence="6" type="ORF">EHV15_35995</name>
</gene>
<dbReference type="InterPro" id="IPR003961">
    <property type="entry name" value="FN3_dom"/>
</dbReference>
<dbReference type="NCBIfam" id="NF047446">
    <property type="entry name" value="barrel_OmpL47"/>
    <property type="match status" value="3"/>
</dbReference>
<dbReference type="SUPFAM" id="SSF49265">
    <property type="entry name" value="Fibronectin type III"/>
    <property type="match status" value="9"/>
</dbReference>